<reference evidence="2 3" key="1">
    <citation type="submission" date="2018-07" db="EMBL/GenBank/DDBJ databases">
        <title>Genome sequencing of Runella.</title>
        <authorList>
            <person name="Baek M.-G."/>
            <person name="Yi H."/>
        </authorList>
    </citation>
    <scope>NUCLEOTIDE SEQUENCE [LARGE SCALE GENOMIC DNA]</scope>
    <source>
        <strain evidence="2 3">HYN0085</strain>
    </source>
</reference>
<dbReference type="Gene3D" id="2.40.160.100">
    <property type="match status" value="1"/>
</dbReference>
<proteinExistence type="predicted"/>
<dbReference type="Proteomes" id="UP000251993">
    <property type="component" value="Chromosome"/>
</dbReference>
<dbReference type="InterPro" id="IPR053728">
    <property type="entry name" value="Alginate_Permeability_Chnl"/>
</dbReference>
<dbReference type="InterPro" id="IPR025388">
    <property type="entry name" value="Alginate_export_dom"/>
</dbReference>
<dbReference type="RefSeq" id="WP_114065686.1">
    <property type="nucleotide sequence ID" value="NZ_CP030850.1"/>
</dbReference>
<dbReference type="SUPFAM" id="SSF56935">
    <property type="entry name" value="Porins"/>
    <property type="match status" value="1"/>
</dbReference>
<keyword evidence="3" id="KW-1185">Reference proteome</keyword>
<evidence type="ECO:0000313" key="2">
    <source>
        <dbReference type="EMBL" id="AXE16899.1"/>
    </source>
</evidence>
<dbReference type="OrthoDB" id="311329at2"/>
<sequence>MNRFRITKKLLPYFAFFFLFQIAKAQEIKPVFEGYKLMRSDENEDFWRKNKPTKPLLYQLKLIPLNPSRSINFTIGGQIRTRYEVFQNDTWSDNPKQDKGIYGHRLALHTGFQLGKHFRVFGELYHGFYGQKVFSQYEKLDLHQALAEFTLPLETTQLKLIAGRQEFNWGTGRIVSLREALNMRRSFDGARLISKSHRLKIEGFYALEVTPQFDPFNNSSRHAPKFWGLNFAFALPKKLGNLELYYYGYQRINAKFQNASGLETRHSLAFRASIENGKHFNHNSGIIYQFGSIDKSSISAWSFQSDMHYIWSEARYKPNLGLKLEYVTGDKNASDQQLNTFNPMFNNPSYFGLLNKMTSMNLKGIHPSFQLSLKPTLRVKAEANFYWRANKNDGLYAPSLANIRAGKSTQDSYIGTQLGASFEWDLSKNFTFSNEFAYYVAGKYLEDSGGSENITYNVTTLNFRF</sequence>
<feature type="domain" description="Alginate export" evidence="1">
    <location>
        <begin position="74"/>
        <end position="452"/>
    </location>
</feature>
<dbReference type="EMBL" id="CP030850">
    <property type="protein sequence ID" value="AXE16899.1"/>
    <property type="molecule type" value="Genomic_DNA"/>
</dbReference>
<dbReference type="Pfam" id="PF13372">
    <property type="entry name" value="Alginate_exp"/>
    <property type="match status" value="1"/>
</dbReference>
<evidence type="ECO:0000259" key="1">
    <source>
        <dbReference type="Pfam" id="PF13372"/>
    </source>
</evidence>
<protein>
    <recommendedName>
        <fullName evidence="1">Alginate export domain-containing protein</fullName>
    </recommendedName>
</protein>
<organism evidence="2 3">
    <name type="scientific">Runella rosea</name>
    <dbReference type="NCBI Taxonomy" id="2259595"/>
    <lineage>
        <taxon>Bacteria</taxon>
        <taxon>Pseudomonadati</taxon>
        <taxon>Bacteroidota</taxon>
        <taxon>Cytophagia</taxon>
        <taxon>Cytophagales</taxon>
        <taxon>Spirosomataceae</taxon>
        <taxon>Runella</taxon>
    </lineage>
</organism>
<dbReference type="KEGG" id="run:DR864_03705"/>
<dbReference type="AlphaFoldDB" id="A0A344TE28"/>
<name>A0A344TE28_9BACT</name>
<gene>
    <name evidence="2" type="ORF">DR864_03705</name>
</gene>
<accession>A0A344TE28</accession>
<evidence type="ECO:0000313" key="3">
    <source>
        <dbReference type="Proteomes" id="UP000251993"/>
    </source>
</evidence>